<dbReference type="AlphaFoldDB" id="A0A498JCX2"/>
<dbReference type="Proteomes" id="UP000290289">
    <property type="component" value="Chromosome 7"/>
</dbReference>
<accession>A0A498JCX2</accession>
<protein>
    <submittedName>
        <fullName evidence="2">Uncharacterized protein</fullName>
    </submittedName>
</protein>
<dbReference type="EMBL" id="RDQH01000333">
    <property type="protein sequence ID" value="RXH93006.1"/>
    <property type="molecule type" value="Genomic_DNA"/>
</dbReference>
<evidence type="ECO:0000313" key="3">
    <source>
        <dbReference type="Proteomes" id="UP000290289"/>
    </source>
</evidence>
<comment type="caution">
    <text evidence="2">The sequence shown here is derived from an EMBL/GenBank/DDBJ whole genome shotgun (WGS) entry which is preliminary data.</text>
</comment>
<proteinExistence type="predicted"/>
<keyword evidence="3" id="KW-1185">Reference proteome</keyword>
<feature type="region of interest" description="Disordered" evidence="1">
    <location>
        <begin position="140"/>
        <end position="163"/>
    </location>
</feature>
<evidence type="ECO:0000313" key="2">
    <source>
        <dbReference type="EMBL" id="RXH93006.1"/>
    </source>
</evidence>
<evidence type="ECO:0000256" key="1">
    <source>
        <dbReference type="SAM" id="MobiDB-lite"/>
    </source>
</evidence>
<reference evidence="2 3" key="1">
    <citation type="submission" date="2018-10" db="EMBL/GenBank/DDBJ databases">
        <title>A high-quality apple genome assembly.</title>
        <authorList>
            <person name="Hu J."/>
        </authorList>
    </citation>
    <scope>NUCLEOTIDE SEQUENCE [LARGE SCALE GENOMIC DNA]</scope>
    <source>
        <strain evidence="3">cv. HFTH1</strain>
        <tissue evidence="2">Young leaf</tissue>
    </source>
</reference>
<gene>
    <name evidence="2" type="ORF">DVH24_013582</name>
</gene>
<sequence length="163" mass="17924">MDFQHLTSLQKLYIGRCDSLDFLPKQGFPASVSFLNMTTCPSLKMSDVQVGSPRKRGKEKSLGGSKDMNLDASDEQETMKTKQEELMEICNGGRDGAAAVSNKDVNAKAVRKHLLFKKAYGLEFWQAMCVASPSKRGKENALDQSEDVKYSGHSKAAQVDGNL</sequence>
<name>A0A498JCX2_MALDO</name>
<feature type="region of interest" description="Disordered" evidence="1">
    <location>
        <begin position="46"/>
        <end position="82"/>
    </location>
</feature>
<feature type="compositionally biased region" description="Basic and acidic residues" evidence="1">
    <location>
        <begin position="140"/>
        <end position="150"/>
    </location>
</feature>
<organism evidence="2 3">
    <name type="scientific">Malus domestica</name>
    <name type="common">Apple</name>
    <name type="synonym">Pyrus malus</name>
    <dbReference type="NCBI Taxonomy" id="3750"/>
    <lineage>
        <taxon>Eukaryota</taxon>
        <taxon>Viridiplantae</taxon>
        <taxon>Streptophyta</taxon>
        <taxon>Embryophyta</taxon>
        <taxon>Tracheophyta</taxon>
        <taxon>Spermatophyta</taxon>
        <taxon>Magnoliopsida</taxon>
        <taxon>eudicotyledons</taxon>
        <taxon>Gunneridae</taxon>
        <taxon>Pentapetalae</taxon>
        <taxon>rosids</taxon>
        <taxon>fabids</taxon>
        <taxon>Rosales</taxon>
        <taxon>Rosaceae</taxon>
        <taxon>Amygdaloideae</taxon>
        <taxon>Maleae</taxon>
        <taxon>Malus</taxon>
    </lineage>
</organism>